<feature type="domain" description="DUF306" evidence="2">
    <location>
        <begin position="27"/>
        <end position="133"/>
    </location>
</feature>
<evidence type="ECO:0000313" key="3">
    <source>
        <dbReference type="EMBL" id="QJF52775.1"/>
    </source>
</evidence>
<feature type="chain" id="PRO_5033055951" evidence="1">
    <location>
        <begin position="27"/>
        <end position="139"/>
    </location>
</feature>
<reference evidence="3 4" key="1">
    <citation type="submission" date="2020-02" db="EMBL/GenBank/DDBJ databases">
        <title>Genome sequence of Roseobacter ponti.</title>
        <authorList>
            <person name="Hollensteiner J."/>
            <person name="Schneider D."/>
            <person name="Poehlein A."/>
            <person name="Daniel R."/>
        </authorList>
    </citation>
    <scope>NUCLEOTIDE SEQUENCE [LARGE SCALE GENOMIC DNA]</scope>
    <source>
        <strain evidence="3 4">DSM 106830</strain>
    </source>
</reference>
<dbReference type="Proteomes" id="UP000503308">
    <property type="component" value="Chromosome"/>
</dbReference>
<dbReference type="Gene3D" id="2.40.128.270">
    <property type="match status" value="1"/>
</dbReference>
<dbReference type="InterPro" id="IPR038670">
    <property type="entry name" value="HslJ-like_sf"/>
</dbReference>
<organism evidence="3 4">
    <name type="scientific">Roseobacter ponti</name>
    <dbReference type="NCBI Taxonomy" id="1891787"/>
    <lineage>
        <taxon>Bacteria</taxon>
        <taxon>Pseudomonadati</taxon>
        <taxon>Pseudomonadota</taxon>
        <taxon>Alphaproteobacteria</taxon>
        <taxon>Rhodobacterales</taxon>
        <taxon>Roseobacteraceae</taxon>
        <taxon>Roseobacter</taxon>
    </lineage>
</organism>
<dbReference type="InterPro" id="IPR005184">
    <property type="entry name" value="DUF306_Meta_HslJ"/>
</dbReference>
<evidence type="ECO:0000259" key="2">
    <source>
        <dbReference type="Pfam" id="PF03724"/>
    </source>
</evidence>
<protein>
    <submittedName>
        <fullName evidence="3">META domain-containing protein</fullName>
    </submittedName>
</protein>
<accession>A0A858SVQ0</accession>
<name>A0A858SVQ0_9RHOB</name>
<keyword evidence="1" id="KW-0732">Signal</keyword>
<proteinExistence type="predicted"/>
<sequence length="139" mass="14790">MPAPRATTTICTTIALSLLAALPARAEPLPGSEWAPQELSGAPVPPETDVFIRFDGEGLYFGNGGCNTFRGRYVTQSDAILLSPAAATMMACAEPVARRESDFMQALSTARFFTRDGASLTLSDADGTAVLTMDQRDRD</sequence>
<dbReference type="PANTHER" id="PTHR35535">
    <property type="entry name" value="HEAT SHOCK PROTEIN HSLJ"/>
    <property type="match status" value="1"/>
</dbReference>
<feature type="signal peptide" evidence="1">
    <location>
        <begin position="1"/>
        <end position="26"/>
    </location>
</feature>
<evidence type="ECO:0000313" key="4">
    <source>
        <dbReference type="Proteomes" id="UP000503308"/>
    </source>
</evidence>
<keyword evidence="4" id="KW-1185">Reference proteome</keyword>
<evidence type="ECO:0000256" key="1">
    <source>
        <dbReference type="SAM" id="SignalP"/>
    </source>
</evidence>
<dbReference type="PANTHER" id="PTHR35535:SF1">
    <property type="entry name" value="HEAT SHOCK PROTEIN HSLJ"/>
    <property type="match status" value="1"/>
</dbReference>
<gene>
    <name evidence="3" type="ORF">G3256_17145</name>
</gene>
<dbReference type="Pfam" id="PF03724">
    <property type="entry name" value="META"/>
    <property type="match status" value="1"/>
</dbReference>
<dbReference type="InterPro" id="IPR053147">
    <property type="entry name" value="Hsp_HslJ-like"/>
</dbReference>
<dbReference type="RefSeq" id="WP_169641992.1">
    <property type="nucleotide sequence ID" value="NZ_CP048788.1"/>
</dbReference>
<dbReference type="AlphaFoldDB" id="A0A858SVQ0"/>
<dbReference type="KEGG" id="rpon:G3256_17145"/>
<dbReference type="EMBL" id="CP048788">
    <property type="protein sequence ID" value="QJF52775.1"/>
    <property type="molecule type" value="Genomic_DNA"/>
</dbReference>